<evidence type="ECO:0000313" key="4">
    <source>
        <dbReference type="Proteomes" id="UP000069272"/>
    </source>
</evidence>
<organism evidence="3 4">
    <name type="scientific">Anopheles albimanus</name>
    <name type="common">New world malaria mosquito</name>
    <dbReference type="NCBI Taxonomy" id="7167"/>
    <lineage>
        <taxon>Eukaryota</taxon>
        <taxon>Metazoa</taxon>
        <taxon>Ecdysozoa</taxon>
        <taxon>Arthropoda</taxon>
        <taxon>Hexapoda</taxon>
        <taxon>Insecta</taxon>
        <taxon>Pterygota</taxon>
        <taxon>Neoptera</taxon>
        <taxon>Endopterygota</taxon>
        <taxon>Diptera</taxon>
        <taxon>Nematocera</taxon>
        <taxon>Culicoidea</taxon>
        <taxon>Culicidae</taxon>
        <taxon>Anophelinae</taxon>
        <taxon>Anopheles</taxon>
    </lineage>
</organism>
<evidence type="ECO:0000256" key="2">
    <source>
        <dbReference type="SAM" id="SignalP"/>
    </source>
</evidence>
<feature type="compositionally biased region" description="Polar residues" evidence="1">
    <location>
        <begin position="356"/>
        <end position="365"/>
    </location>
</feature>
<dbReference type="STRING" id="7167.A0A182FQ80"/>
<dbReference type="VEuPathDB" id="VectorBase:AALB008699"/>
<feature type="signal peptide" evidence="2">
    <location>
        <begin position="1"/>
        <end position="27"/>
    </location>
</feature>
<dbReference type="Proteomes" id="UP000069272">
    <property type="component" value="Chromosome 2R"/>
</dbReference>
<feature type="compositionally biased region" description="Basic and acidic residues" evidence="1">
    <location>
        <begin position="130"/>
        <end position="139"/>
    </location>
</feature>
<dbReference type="AlphaFoldDB" id="A0A182FQ80"/>
<feature type="compositionally biased region" description="Basic and acidic residues" evidence="1">
    <location>
        <begin position="308"/>
        <end position="326"/>
    </location>
</feature>
<feature type="region of interest" description="Disordered" evidence="1">
    <location>
        <begin position="285"/>
        <end position="390"/>
    </location>
</feature>
<feature type="compositionally biased region" description="Basic residues" evidence="1">
    <location>
        <begin position="192"/>
        <end position="212"/>
    </location>
</feature>
<feature type="region of interest" description="Disordered" evidence="1">
    <location>
        <begin position="124"/>
        <end position="167"/>
    </location>
</feature>
<name>A0A182FQ80_ANOAL</name>
<feature type="compositionally biased region" description="Basic and acidic residues" evidence="1">
    <location>
        <begin position="231"/>
        <end position="271"/>
    </location>
</feature>
<keyword evidence="2" id="KW-0732">Signal</keyword>
<evidence type="ECO:0000256" key="1">
    <source>
        <dbReference type="SAM" id="MobiDB-lite"/>
    </source>
</evidence>
<protein>
    <submittedName>
        <fullName evidence="3">Uncharacterized protein</fullName>
    </submittedName>
</protein>
<proteinExistence type="predicted"/>
<sequence>MATRVSRAGGLTMVCWLLVLGQRATSGALLRYGSEFDLQPASPAAATLEDDHDLELNEFRLFDTARQTTEFDEFDPDIPFFRADYDLSQLSPISATPAFTLDPFYIRPDTVLLARAKRANRLRGSKLRKRNPDPEMEADRDADDDDEEHSDGEEREEGKDNSEEVSGDVEDYATRYEQFIAKHFDDVEAKRNRPKAAKQRQRKGAKGKKPARSSKDDSEEEEEESDDSEQEKDGDYKFDRFDYSSSDDYERIKAESEEQSKRLSADPRNCRTYEKDGMVCSVCHDPASDSASESCAYATEPHHRKYAFVKERNYDSKKDGPKREQPVADGDEDDEEEDDRADETAGDSVDRPERQTMVTATTGASASRKPLPRPILRSNPHQLANGGGYRYQPSIVVKDMRSNRAPINMKLQEKGDQPEKPTATDTDIYVMDYGEQDEVAKVLSDFAARDWSNCRKTKRSKDGELTCYQCKDAAGVNHEECMYVSESRQVASRLLFPPPADASPPATNDRKRRKVVAVKAIKKKEDVAHMLPMPATEGHGPAREKQTVKRTVSFRSFVTGSGAPGLVGASDEASDSPSERVIHYEHHISHEVP</sequence>
<reference evidence="3" key="2">
    <citation type="submission" date="2022-08" db="UniProtKB">
        <authorList>
            <consortium name="EnsemblMetazoa"/>
        </authorList>
    </citation>
    <scope>IDENTIFICATION</scope>
    <source>
        <strain evidence="3">STECLA/ALBI9_A</strain>
    </source>
</reference>
<feature type="compositionally biased region" description="Acidic residues" evidence="1">
    <location>
        <begin position="217"/>
        <end position="230"/>
    </location>
</feature>
<keyword evidence="4" id="KW-1185">Reference proteome</keyword>
<feature type="compositionally biased region" description="Acidic residues" evidence="1">
    <location>
        <begin position="329"/>
        <end position="345"/>
    </location>
</feature>
<accession>A0A182FQ80</accession>
<dbReference type="VEuPathDB" id="VectorBase:AALB20_032315"/>
<feature type="compositionally biased region" description="Acidic residues" evidence="1">
    <location>
        <begin position="140"/>
        <end position="155"/>
    </location>
</feature>
<reference evidence="3 4" key="1">
    <citation type="journal article" date="2017" name="G3 (Bethesda)">
        <title>The Physical Genome Mapping of Anopheles albimanus Corrected Scaffold Misassemblies and Identified Interarm Rearrangements in Genus Anopheles.</title>
        <authorList>
            <person name="Artemov G.N."/>
            <person name="Peery A.N."/>
            <person name="Jiang X."/>
            <person name="Tu Z."/>
            <person name="Stegniy V.N."/>
            <person name="Sharakhova M.V."/>
            <person name="Sharakhov I.V."/>
        </authorList>
    </citation>
    <scope>NUCLEOTIDE SEQUENCE [LARGE SCALE GENOMIC DNA]</scope>
    <source>
        <strain evidence="3 4">ALBI9_A</strain>
    </source>
</reference>
<feature type="region of interest" description="Disordered" evidence="1">
    <location>
        <begin position="183"/>
        <end position="271"/>
    </location>
</feature>
<dbReference type="EnsemblMetazoa" id="AALB008699-RA">
    <property type="protein sequence ID" value="AALB008699-PA"/>
    <property type="gene ID" value="AALB008699"/>
</dbReference>
<evidence type="ECO:0000313" key="3">
    <source>
        <dbReference type="EnsemblMetazoa" id="AALB008699-PA"/>
    </source>
</evidence>
<feature type="chain" id="PRO_5043635322" evidence="2">
    <location>
        <begin position="28"/>
        <end position="593"/>
    </location>
</feature>